<reference evidence="7 8" key="1">
    <citation type="journal article" date="2011" name="J. Bacteriol.">
        <title>Genome sequence of 'Pedosphaera parvula' Ellin514, an aerobic Verrucomicrobial isolate from pasture soil.</title>
        <authorList>
            <person name="Kant R."/>
            <person name="van Passel M.W."/>
            <person name="Sangwan P."/>
            <person name="Palva A."/>
            <person name="Lucas S."/>
            <person name="Copeland A."/>
            <person name="Lapidus A."/>
            <person name="Glavina Del Rio T."/>
            <person name="Dalin E."/>
            <person name="Tice H."/>
            <person name="Bruce D."/>
            <person name="Goodwin L."/>
            <person name="Pitluck S."/>
            <person name="Chertkov O."/>
            <person name="Larimer F.W."/>
            <person name="Land M.L."/>
            <person name="Hauser L."/>
            <person name="Brettin T.S."/>
            <person name="Detter J.C."/>
            <person name="Han S."/>
            <person name="de Vos W.M."/>
            <person name="Janssen P.H."/>
            <person name="Smidt H."/>
        </authorList>
    </citation>
    <scope>NUCLEOTIDE SEQUENCE [LARGE SCALE GENOMIC DNA]</scope>
    <source>
        <strain evidence="7 8">Ellin514</strain>
    </source>
</reference>
<evidence type="ECO:0000313" key="8">
    <source>
        <dbReference type="Proteomes" id="UP000003688"/>
    </source>
</evidence>
<dbReference type="GO" id="GO:0005524">
    <property type="term" value="F:ATP binding"/>
    <property type="evidence" value="ECO:0007669"/>
    <property type="project" value="UniProtKB-KW"/>
</dbReference>
<dbReference type="Proteomes" id="UP000003688">
    <property type="component" value="Unassembled WGS sequence"/>
</dbReference>
<keyword evidence="2" id="KW-0479">Metal-binding</keyword>
<protein>
    <submittedName>
        <fullName evidence="7">Glutathionylspermidine synthase</fullName>
    </submittedName>
</protein>
<organism evidence="7 8">
    <name type="scientific">Pedosphaera parvula (strain Ellin514)</name>
    <dbReference type="NCBI Taxonomy" id="320771"/>
    <lineage>
        <taxon>Bacteria</taxon>
        <taxon>Pseudomonadati</taxon>
        <taxon>Verrucomicrobiota</taxon>
        <taxon>Pedosphaerae</taxon>
        <taxon>Pedosphaerales</taxon>
        <taxon>Pedosphaeraceae</taxon>
        <taxon>Pedosphaera</taxon>
    </lineage>
</organism>
<dbReference type="Pfam" id="PF03738">
    <property type="entry name" value="GSP_synth"/>
    <property type="match status" value="1"/>
</dbReference>
<name>B9XE63_PEDPL</name>
<evidence type="ECO:0000259" key="6">
    <source>
        <dbReference type="Pfam" id="PF03738"/>
    </source>
</evidence>
<dbReference type="GO" id="GO:0016874">
    <property type="term" value="F:ligase activity"/>
    <property type="evidence" value="ECO:0007669"/>
    <property type="project" value="UniProtKB-KW"/>
</dbReference>
<dbReference type="EMBL" id="ABOX02000007">
    <property type="protein sequence ID" value="EEF61954.1"/>
    <property type="molecule type" value="Genomic_DNA"/>
</dbReference>
<dbReference type="SUPFAM" id="SSF52440">
    <property type="entry name" value="PreATP-grasp domain"/>
    <property type="match status" value="1"/>
</dbReference>
<proteinExistence type="predicted"/>
<evidence type="ECO:0000256" key="5">
    <source>
        <dbReference type="ARBA" id="ARBA00022842"/>
    </source>
</evidence>
<evidence type="ECO:0000313" key="7">
    <source>
        <dbReference type="EMBL" id="EEF61954.1"/>
    </source>
</evidence>
<keyword evidence="5" id="KW-0460">Magnesium</keyword>
<dbReference type="OrthoDB" id="9765517at2"/>
<gene>
    <name evidence="7" type="ORF">Cflav_PD4617</name>
</gene>
<feature type="domain" description="Glutathionylspermidine synthase pre-ATP-grasp-like" evidence="6">
    <location>
        <begin position="12"/>
        <end position="382"/>
    </location>
</feature>
<evidence type="ECO:0000256" key="1">
    <source>
        <dbReference type="ARBA" id="ARBA00022598"/>
    </source>
</evidence>
<dbReference type="GO" id="GO:0046872">
    <property type="term" value="F:metal ion binding"/>
    <property type="evidence" value="ECO:0007669"/>
    <property type="project" value="UniProtKB-KW"/>
</dbReference>
<dbReference type="InterPro" id="IPR016185">
    <property type="entry name" value="PreATP-grasp_dom_sf"/>
</dbReference>
<evidence type="ECO:0000256" key="3">
    <source>
        <dbReference type="ARBA" id="ARBA00022741"/>
    </source>
</evidence>
<dbReference type="Gene3D" id="3.30.1490.330">
    <property type="match status" value="1"/>
</dbReference>
<dbReference type="RefSeq" id="WP_007414111.1">
    <property type="nucleotide sequence ID" value="NZ_ABOX02000007.1"/>
</dbReference>
<evidence type="ECO:0000256" key="2">
    <source>
        <dbReference type="ARBA" id="ARBA00022723"/>
    </source>
</evidence>
<keyword evidence="1" id="KW-0436">Ligase</keyword>
<comment type="caution">
    <text evidence="7">The sequence shown here is derived from an EMBL/GenBank/DDBJ whole genome shotgun (WGS) entry which is preliminary data.</text>
</comment>
<sequence>MKRNVIAPRPDWEAKVEEVGLTYHTPEGQKYWDESAYYELTSAEVDTLEKAANDLHVMCIAAAQHVIDEGLFGLLGIPEEAVPYIKNSWERDDFSIYGRFDQAYDGKNPPKMLEYNADTPTALVEAAVAQWYWLQDFAPNCDQFNSIHEKLVAAWGQFKIKAPGKIYFGGIKNHLEDAQTVLYLQDTCHQAGLEVDQIFIEDLGYDKRKLEFVDLQNRKVSNYFKLYPWEWMWHEEFSYCLKQELCNFIEPMWKMLLSNKGLLPILWKLYPGHPNLLPAYFTEKELLTGHAPAVAEGYVRKPKLSREGANVSIIKGKSTVQETQGEYGEEGYVYQALAPLADFDGNHPIMGTWVVNHEACGLGIREDTSLITGNCSRFVPHLF</sequence>
<dbReference type="STRING" id="320771.Cflav_PD4617"/>
<keyword evidence="8" id="KW-1185">Reference proteome</keyword>
<dbReference type="AlphaFoldDB" id="B9XE63"/>
<keyword evidence="4" id="KW-0067">ATP-binding</keyword>
<evidence type="ECO:0000256" key="4">
    <source>
        <dbReference type="ARBA" id="ARBA00022840"/>
    </source>
</evidence>
<keyword evidence="3" id="KW-0547">Nucleotide-binding</keyword>
<accession>B9XE63</accession>
<dbReference type="InterPro" id="IPR005494">
    <property type="entry name" value="GSPS_pre-ATP-grasp-like_dom"/>
</dbReference>
<dbReference type="SUPFAM" id="SSF56059">
    <property type="entry name" value="Glutathione synthetase ATP-binding domain-like"/>
    <property type="match status" value="1"/>
</dbReference>